<protein>
    <recommendedName>
        <fullName evidence="2">Coiled-coil domain-containing protein</fullName>
    </recommendedName>
</protein>
<evidence type="ECO:0000259" key="2">
    <source>
        <dbReference type="Pfam" id="PF13904"/>
    </source>
</evidence>
<dbReference type="EMBL" id="WNYA01000007">
    <property type="protein sequence ID" value="KAG8564430.1"/>
    <property type="molecule type" value="Genomic_DNA"/>
</dbReference>
<sequence>MKERKEKEQKLLREKQEKEVEEQERRMIEEKSRERYREWLRKKRDEEQERKRRQKEEEERRLAEQKEKKEKAERMFSEWLEQAKNKPRPTLSSYGYVNGKLTGYYDGSSYPAPGFCNPIPWKPIPMPPPPKENVRNPSGKKKKRPVSHQLYRSSPSMVCKPKDNLHVGGGMFRR</sequence>
<proteinExistence type="predicted"/>
<evidence type="ECO:0000313" key="4">
    <source>
        <dbReference type="Proteomes" id="UP000824782"/>
    </source>
</evidence>
<dbReference type="PANTHER" id="PTHR23247:SF2">
    <property type="entry name" value="COILED-COIL DOMAIN-CONTAINING PROTEIN 34"/>
    <property type="match status" value="1"/>
</dbReference>
<dbReference type="Pfam" id="PF13904">
    <property type="entry name" value="CCDC34"/>
    <property type="match status" value="1"/>
</dbReference>
<feature type="region of interest" description="Disordered" evidence="1">
    <location>
        <begin position="123"/>
        <end position="174"/>
    </location>
</feature>
<evidence type="ECO:0000256" key="1">
    <source>
        <dbReference type="SAM" id="MobiDB-lite"/>
    </source>
</evidence>
<dbReference type="InterPro" id="IPR045323">
    <property type="entry name" value="CCDC34"/>
</dbReference>
<comment type="caution">
    <text evidence="3">The sequence shown here is derived from an EMBL/GenBank/DDBJ whole genome shotgun (WGS) entry which is preliminary data.</text>
</comment>
<dbReference type="PANTHER" id="PTHR23247">
    <property type="entry name" value="NY-REN-41 ANTIGEN L15 -RELATED"/>
    <property type="match status" value="1"/>
</dbReference>
<accession>A0AAV7AS82</accession>
<dbReference type="EMBL" id="WNYA01000007">
    <property type="protein sequence ID" value="KAG8564429.1"/>
    <property type="molecule type" value="Genomic_DNA"/>
</dbReference>
<dbReference type="Proteomes" id="UP000824782">
    <property type="component" value="Unassembled WGS sequence"/>
</dbReference>
<reference evidence="3" key="1">
    <citation type="thesis" date="2020" institute="ProQuest LLC" country="789 East Eisenhower Parkway, Ann Arbor, MI, USA">
        <title>Comparative Genomics and Chromosome Evolution.</title>
        <authorList>
            <person name="Mudd A.B."/>
        </authorList>
    </citation>
    <scope>NUCLEOTIDE SEQUENCE</scope>
    <source>
        <strain evidence="3">237g6f4</strain>
        <tissue evidence="3">Blood</tissue>
    </source>
</reference>
<evidence type="ECO:0000313" key="3">
    <source>
        <dbReference type="EMBL" id="KAG8564429.1"/>
    </source>
</evidence>
<keyword evidence="4" id="KW-1185">Reference proteome</keyword>
<dbReference type="AlphaFoldDB" id="A0AAV7AS82"/>
<organism evidence="3 4">
    <name type="scientific">Engystomops pustulosus</name>
    <name type="common">Tungara frog</name>
    <name type="synonym">Physalaemus pustulosus</name>
    <dbReference type="NCBI Taxonomy" id="76066"/>
    <lineage>
        <taxon>Eukaryota</taxon>
        <taxon>Metazoa</taxon>
        <taxon>Chordata</taxon>
        <taxon>Craniata</taxon>
        <taxon>Vertebrata</taxon>
        <taxon>Euteleostomi</taxon>
        <taxon>Amphibia</taxon>
        <taxon>Batrachia</taxon>
        <taxon>Anura</taxon>
        <taxon>Neobatrachia</taxon>
        <taxon>Hyloidea</taxon>
        <taxon>Leptodactylidae</taxon>
        <taxon>Leiuperinae</taxon>
        <taxon>Engystomops</taxon>
    </lineage>
</organism>
<feature type="region of interest" description="Disordered" evidence="1">
    <location>
        <begin position="1"/>
        <end position="74"/>
    </location>
</feature>
<gene>
    <name evidence="3" type="ORF">GDO81_016462</name>
</gene>
<dbReference type="InterPro" id="IPR025259">
    <property type="entry name" value="CCDC34/181"/>
</dbReference>
<name>A0AAV7AS82_ENGPU</name>
<feature type="domain" description="Coiled-coil" evidence="2">
    <location>
        <begin position="2"/>
        <end position="121"/>
    </location>
</feature>